<feature type="non-terminal residue" evidence="1">
    <location>
        <position position="1"/>
    </location>
</feature>
<name>A0A0K2T2C8_LEPSM</name>
<accession>A0A0K2T2C8</accession>
<proteinExistence type="predicted"/>
<dbReference type="EMBL" id="HACA01002589">
    <property type="protein sequence ID" value="CDW19950.1"/>
    <property type="molecule type" value="Transcribed_RNA"/>
</dbReference>
<evidence type="ECO:0000313" key="1">
    <source>
        <dbReference type="EMBL" id="CDW19950.1"/>
    </source>
</evidence>
<reference evidence="1" key="1">
    <citation type="submission" date="2014-05" db="EMBL/GenBank/DDBJ databases">
        <authorList>
            <person name="Chronopoulou M."/>
        </authorList>
    </citation>
    <scope>NUCLEOTIDE SEQUENCE</scope>
    <source>
        <tissue evidence="1">Whole organism</tissue>
    </source>
</reference>
<organism evidence="1">
    <name type="scientific">Lepeophtheirus salmonis</name>
    <name type="common">Salmon louse</name>
    <name type="synonym">Caligus salmonis</name>
    <dbReference type="NCBI Taxonomy" id="72036"/>
    <lineage>
        <taxon>Eukaryota</taxon>
        <taxon>Metazoa</taxon>
        <taxon>Ecdysozoa</taxon>
        <taxon>Arthropoda</taxon>
        <taxon>Crustacea</taxon>
        <taxon>Multicrustacea</taxon>
        <taxon>Hexanauplia</taxon>
        <taxon>Copepoda</taxon>
        <taxon>Siphonostomatoida</taxon>
        <taxon>Caligidae</taxon>
        <taxon>Lepeophtheirus</taxon>
    </lineage>
</organism>
<dbReference type="AlphaFoldDB" id="A0A0K2T2C8"/>
<feature type="non-terminal residue" evidence="1">
    <location>
        <position position="126"/>
    </location>
</feature>
<protein>
    <submittedName>
        <fullName evidence="1">Uncharacterized protein</fullName>
    </submittedName>
</protein>
<sequence>GGDDDHPGVVGEMKRTRIVEIRKNCQTLVSNPAVQIEKEYDIHRIEDEENTKQLTEDILYITIGEERCSEFEFTFDIPHEVHMDFSLNHQLDQFKQWDLNFHWLSYVSGFIDHKMKLLYPDLGEKT</sequence>